<feature type="transmembrane region" description="Helical" evidence="2">
    <location>
        <begin position="279"/>
        <end position="298"/>
    </location>
</feature>
<name>A0ABV2ITR4_9HYPH</name>
<feature type="transmembrane region" description="Helical" evidence="2">
    <location>
        <begin position="87"/>
        <end position="104"/>
    </location>
</feature>
<keyword evidence="4" id="KW-1185">Reference proteome</keyword>
<proteinExistence type="predicted"/>
<feature type="transmembrane region" description="Helical" evidence="2">
    <location>
        <begin position="310"/>
        <end position="330"/>
    </location>
</feature>
<dbReference type="RefSeq" id="WP_354554262.1">
    <property type="nucleotide sequence ID" value="NZ_JBEPMB010000001.1"/>
</dbReference>
<accession>A0ABV2ITR4</accession>
<organism evidence="3 4">
    <name type="scientific">Rhizobium aquaticum</name>
    <dbReference type="NCBI Taxonomy" id="1549636"/>
    <lineage>
        <taxon>Bacteria</taxon>
        <taxon>Pseudomonadati</taxon>
        <taxon>Pseudomonadota</taxon>
        <taxon>Alphaproteobacteria</taxon>
        <taxon>Hyphomicrobiales</taxon>
        <taxon>Rhizobiaceae</taxon>
        <taxon>Rhizobium/Agrobacterium group</taxon>
        <taxon>Rhizobium</taxon>
    </lineage>
</organism>
<evidence type="ECO:0000256" key="1">
    <source>
        <dbReference type="SAM" id="MobiDB-lite"/>
    </source>
</evidence>
<dbReference type="EMBL" id="JBEPMB010000001">
    <property type="protein sequence ID" value="MET3611872.1"/>
    <property type="molecule type" value="Genomic_DNA"/>
</dbReference>
<comment type="caution">
    <text evidence="3">The sequence shown here is derived from an EMBL/GenBank/DDBJ whole genome shotgun (WGS) entry which is preliminary data.</text>
</comment>
<feature type="transmembrane region" description="Helical" evidence="2">
    <location>
        <begin position="138"/>
        <end position="157"/>
    </location>
</feature>
<feature type="transmembrane region" description="Helical" evidence="2">
    <location>
        <begin position="370"/>
        <end position="388"/>
    </location>
</feature>
<feature type="transmembrane region" description="Helical" evidence="2">
    <location>
        <begin position="238"/>
        <end position="258"/>
    </location>
</feature>
<evidence type="ECO:0000256" key="2">
    <source>
        <dbReference type="SAM" id="Phobius"/>
    </source>
</evidence>
<feature type="transmembrane region" description="Helical" evidence="2">
    <location>
        <begin position="64"/>
        <end position="81"/>
    </location>
</feature>
<keyword evidence="2" id="KW-0472">Membrane</keyword>
<evidence type="ECO:0000313" key="4">
    <source>
        <dbReference type="Proteomes" id="UP001549047"/>
    </source>
</evidence>
<feature type="region of interest" description="Disordered" evidence="1">
    <location>
        <begin position="414"/>
        <end position="436"/>
    </location>
</feature>
<keyword evidence="2" id="KW-0812">Transmembrane</keyword>
<keyword evidence="2" id="KW-1133">Transmembrane helix</keyword>
<protein>
    <submittedName>
        <fullName evidence="3">Polymerase</fullName>
    </submittedName>
</protein>
<gene>
    <name evidence="3" type="ORF">ABID16_000177</name>
</gene>
<feature type="region of interest" description="Disordered" evidence="1">
    <location>
        <begin position="1"/>
        <end position="20"/>
    </location>
</feature>
<evidence type="ECO:0000313" key="3">
    <source>
        <dbReference type="EMBL" id="MET3611872.1"/>
    </source>
</evidence>
<dbReference type="Proteomes" id="UP001549047">
    <property type="component" value="Unassembled WGS sequence"/>
</dbReference>
<feature type="transmembrane region" description="Helical" evidence="2">
    <location>
        <begin position="212"/>
        <end position="232"/>
    </location>
</feature>
<feature type="transmembrane region" description="Helical" evidence="2">
    <location>
        <begin position="32"/>
        <end position="52"/>
    </location>
</feature>
<feature type="transmembrane region" description="Helical" evidence="2">
    <location>
        <begin position="342"/>
        <end position="364"/>
    </location>
</feature>
<sequence>MASLTGTVPPQPIGGRAPVTPVERGESLARSLYLLAIIAVLGGMLNNTFLCFVNTRIFAVRDSYVMLGELICIGCALIVALDRKVGLYVSFSVFLGYMLVLFAFRQQFDPKPIRDILVPFAFYFAGLRLANLRLADFLVASSAIFVLAFGVFEYFAVEKFLDNFNVLSYYLARGSLTLTDTFGHTRGLFISGLRPEPRTILPFLGQHRVSSVFLEPVSTGNYGVIIYAWALFRKEMRVWRWVTFACALALIVLADARFGLYSCIAMTLLRPFFQILPRTIWLVLPFLILTLLTIYGLVSGTHGGPNDISGRLNVTAHLITQLGAGVILGAEVTDKFTADSGLAYSLTQFGLAGFVGLWALFVFAPGKTARAWNFHSMAIIYLLLLMIISNSGYSLKTAGLLWFILGTANGARPEGEGAQNPAQDLSPNPGPMRLAS</sequence>
<reference evidence="3 4" key="1">
    <citation type="submission" date="2024-06" db="EMBL/GenBank/DDBJ databases">
        <title>Genomic Encyclopedia of Type Strains, Phase IV (KMG-IV): sequencing the most valuable type-strain genomes for metagenomic binning, comparative biology and taxonomic classification.</title>
        <authorList>
            <person name="Goeker M."/>
        </authorList>
    </citation>
    <scope>NUCLEOTIDE SEQUENCE [LARGE SCALE GENOMIC DNA]</scope>
    <source>
        <strain evidence="3 4">DSM 29780</strain>
    </source>
</reference>